<reference evidence="2 3" key="1">
    <citation type="journal article" date="2018" name="Sci. Rep.">
        <title>Raphidocelis subcapitata (=Pseudokirchneriella subcapitata) provides an insight into genome evolution and environmental adaptations in the Sphaeropleales.</title>
        <authorList>
            <person name="Suzuki S."/>
            <person name="Yamaguchi H."/>
            <person name="Nakajima N."/>
            <person name="Kawachi M."/>
        </authorList>
    </citation>
    <scope>NUCLEOTIDE SEQUENCE [LARGE SCALE GENOMIC DNA]</scope>
    <source>
        <strain evidence="2 3">NIES-35</strain>
    </source>
</reference>
<gene>
    <name evidence="2" type="ORF">Rsub_02174</name>
</gene>
<dbReference type="InParanoid" id="A0A2V0NWI0"/>
<dbReference type="EMBL" id="BDRX01000009">
    <property type="protein sequence ID" value="GBF89297.1"/>
    <property type="molecule type" value="Genomic_DNA"/>
</dbReference>
<evidence type="ECO:0000313" key="2">
    <source>
        <dbReference type="EMBL" id="GBF89297.1"/>
    </source>
</evidence>
<dbReference type="Proteomes" id="UP000247498">
    <property type="component" value="Unassembled WGS sequence"/>
</dbReference>
<organism evidence="2 3">
    <name type="scientific">Raphidocelis subcapitata</name>
    <dbReference type="NCBI Taxonomy" id="307507"/>
    <lineage>
        <taxon>Eukaryota</taxon>
        <taxon>Viridiplantae</taxon>
        <taxon>Chlorophyta</taxon>
        <taxon>core chlorophytes</taxon>
        <taxon>Chlorophyceae</taxon>
        <taxon>CS clade</taxon>
        <taxon>Sphaeropleales</taxon>
        <taxon>Selenastraceae</taxon>
        <taxon>Raphidocelis</taxon>
    </lineage>
</organism>
<feature type="region of interest" description="Disordered" evidence="1">
    <location>
        <begin position="415"/>
        <end position="436"/>
    </location>
</feature>
<protein>
    <recommendedName>
        <fullName evidence="4">Glycoside hydrolase</fullName>
    </recommendedName>
</protein>
<proteinExistence type="predicted"/>
<comment type="caution">
    <text evidence="2">The sequence shown here is derived from an EMBL/GenBank/DDBJ whole genome shotgun (WGS) entry which is preliminary data.</text>
</comment>
<dbReference type="STRING" id="307507.A0A2V0NWI0"/>
<accession>A0A2V0NWI0</accession>
<evidence type="ECO:0008006" key="4">
    <source>
        <dbReference type="Google" id="ProtNLM"/>
    </source>
</evidence>
<dbReference type="OrthoDB" id="532139at2759"/>
<dbReference type="InterPro" id="IPR017853">
    <property type="entry name" value="GH"/>
</dbReference>
<evidence type="ECO:0000313" key="3">
    <source>
        <dbReference type="Proteomes" id="UP000247498"/>
    </source>
</evidence>
<dbReference type="SUPFAM" id="SSF51445">
    <property type="entry name" value="(Trans)glycosidases"/>
    <property type="match status" value="1"/>
</dbReference>
<name>A0A2V0NWI0_9CHLO</name>
<keyword evidence="3" id="KW-1185">Reference proteome</keyword>
<evidence type="ECO:0000256" key="1">
    <source>
        <dbReference type="SAM" id="MobiDB-lite"/>
    </source>
</evidence>
<dbReference type="AlphaFoldDB" id="A0A2V0NWI0"/>
<sequence>MGALGAISSSVLTTNLWDFESPCAAAAANARAYGGGKINIVVTVGATGDTASLESYHYKDGSGNTLPVDSGAIGRFRAGLEKCFKAAVDAGFSTIHVLPHVDPVNRSGGNMRNVVKFDPLAKIGPAGQQFSYDEVVLRPIAEALNAATRADTRAEITLAGEQGLSVFSFPRAWAGLLGSTKAASSKGKDASRHTAGISFNWDKVCGCVEPEERDPLLYNTTYNERFERFKGRGGLGSIDVGGVKDLLDKSDFIGISAYASLPPGELTPASHDVSAQTANFEFNSFGIDLKEYMFSKGKPFVFSEQGLGGCQSNDAVAPDLGYLAKHPFQGCWGGAYDPSRDPWKNAEFRAYRRRFYETLSQYVKNGGGQYRVDDVFVWTIGSWDVLGIHPTSSSQSGSWRDDAIVSNVKSINGGGGVVTNTPAPATPAGNGGGGGGGDGGGAAGALGRIGSFITGGSTSPGPLFFFGRRLR</sequence>